<evidence type="ECO:0000313" key="2">
    <source>
        <dbReference type="EMBL" id="AQM58346.1"/>
    </source>
</evidence>
<feature type="chain" id="PRO_5012772127" evidence="1">
    <location>
        <begin position="22"/>
        <end position="127"/>
    </location>
</feature>
<dbReference type="InterPro" id="IPR046350">
    <property type="entry name" value="Cystatin_sf"/>
</dbReference>
<sequence length="127" mass="14185">MFAAKVLTVLLVFYALDCAIASQIPRVKRACSGCVKPLDTKDANLIKMVKRILSRKNQRLTFVKILGGSRQVIRGIKYGVTFEAKSRDGRFICSTSFITFSGLDVRSFRCEPKKKSDKPSKDSDSSE</sequence>
<name>A0A1Q1NPB0_PRIPG</name>
<proteinExistence type="evidence at transcript level"/>
<organism evidence="2">
    <name type="scientific">Pristhesancus plagipennis</name>
    <name type="common">Common assassin bug</name>
    <dbReference type="NCBI Taxonomy" id="1955184"/>
    <lineage>
        <taxon>Eukaryota</taxon>
        <taxon>Metazoa</taxon>
        <taxon>Ecdysozoa</taxon>
        <taxon>Arthropoda</taxon>
        <taxon>Hexapoda</taxon>
        <taxon>Insecta</taxon>
        <taxon>Pterygota</taxon>
        <taxon>Neoptera</taxon>
        <taxon>Paraneoptera</taxon>
        <taxon>Hemiptera</taxon>
        <taxon>Heteroptera</taxon>
        <taxon>Panheteroptera</taxon>
        <taxon>Cimicomorpha</taxon>
        <taxon>Reduviidae</taxon>
        <taxon>Harpactorinae</taxon>
        <taxon>Harpactorini</taxon>
        <taxon>Pristhesancus</taxon>
    </lineage>
</organism>
<protein>
    <submittedName>
        <fullName evidence="2">Venom cystatin-like protein 7</fullName>
    </submittedName>
</protein>
<evidence type="ECO:0000256" key="1">
    <source>
        <dbReference type="SAM" id="SignalP"/>
    </source>
</evidence>
<reference evidence="2" key="1">
    <citation type="journal article" date="2017" name="Mol. Cell. Proteomics">
        <title>Melt with this kiss: Paralysing and liquefying venom of the assassin bug Pristhesancus plagipennis (Hemiptera: Reduviidae).</title>
        <authorList>
            <person name="Walker A.A."/>
            <person name="Madio B."/>
            <person name="Jin J."/>
            <person name="Undheim E.A."/>
            <person name="Fry B.G."/>
            <person name="King G.F."/>
        </authorList>
    </citation>
    <scope>NUCLEOTIDE SEQUENCE</scope>
    <source>
        <tissue evidence="2">Venom/labial gland</tissue>
    </source>
</reference>
<dbReference type="AlphaFoldDB" id="A0A1Q1NPB0"/>
<dbReference type="SUPFAM" id="SSF54403">
    <property type="entry name" value="Cystatin/monellin"/>
    <property type="match status" value="1"/>
</dbReference>
<dbReference type="EMBL" id="KX459595">
    <property type="protein sequence ID" value="AQM58346.1"/>
    <property type="molecule type" value="mRNA"/>
</dbReference>
<feature type="signal peptide" evidence="1">
    <location>
        <begin position="1"/>
        <end position="21"/>
    </location>
</feature>
<keyword evidence="1" id="KW-0732">Signal</keyword>
<accession>A0A1Q1NPB0</accession>
<dbReference type="Gene3D" id="3.10.450.10">
    <property type="match status" value="1"/>
</dbReference>